<feature type="domain" description="Alpha-L-rhamnosidase six-hairpin glycosidase" evidence="1">
    <location>
        <begin position="387"/>
        <end position="721"/>
    </location>
</feature>
<gene>
    <name evidence="2" type="ORF">BGW36DRAFT_290856</name>
</gene>
<dbReference type="Gene3D" id="2.60.420.10">
    <property type="entry name" value="Maltose phosphorylase, domain 3"/>
    <property type="match status" value="1"/>
</dbReference>
<dbReference type="InterPro" id="IPR035396">
    <property type="entry name" value="Bac_rhamnosid6H"/>
</dbReference>
<dbReference type="PANTHER" id="PTHR34987:SF2">
    <property type="entry name" value="B, PUTATIVE (AFU_ORTHOLOGUE AFUA_7G05040)-RELATED"/>
    <property type="match status" value="1"/>
</dbReference>
<evidence type="ECO:0000259" key="1">
    <source>
        <dbReference type="Pfam" id="PF17389"/>
    </source>
</evidence>
<dbReference type="Proteomes" id="UP001201262">
    <property type="component" value="Unassembled WGS sequence"/>
</dbReference>
<proteinExistence type="predicted"/>
<comment type="caution">
    <text evidence="2">The sequence shown here is derived from an EMBL/GenBank/DDBJ whole genome shotgun (WGS) entry which is preliminary data.</text>
</comment>
<evidence type="ECO:0000313" key="3">
    <source>
        <dbReference type="Proteomes" id="UP001201262"/>
    </source>
</evidence>
<keyword evidence="2" id="KW-0326">Glycosidase</keyword>
<keyword evidence="3" id="KW-1185">Reference proteome</keyword>
<sequence>MAAAQLDTSWMWHPSFTEDRIDTAGLFVHFRRDILLDSTPPESFKIRLTADTRYKLYVNCQLAAFGPVKGDRSLWFYDEVDLAPYLRVGWNRIGIHVLRFFYATPFATSFPRMPSGGVNIAPVKPGESWVSKIQSSVLWETAIDPCTVLRIDEPEDEFLHIYEKTNRASDQKWEWVPAKVLEYQNSTGVIAPWKLSPRLIPPMKSQKSQFIAIHNVQSCLPDHVWKEKLTSSSDCIEGLHLPARTIHQLDIEAPYHMTAFLRFRFRRPQAGGSTVMVTYAECYEDTPTLVPYLRQKSNRCDTRKSLLGPKDMYVLGGQADTSRLGYCENEDLDETIIPFHFRTFRFIQIRIEVGSGLVLEELEAMRVNYPLDILAGLKVEAKDGGTAERLWETSIRTLENCMHDCYEDCPFYEQLQYAMDTRSSALFTYYISGDDRLAKQAIIQLHNSFQASLGLTASRAPSHMHQIIPHFSLYWICMLADHLTFFNNEAFLRPLLSVVDAVLTFFDSRVDPLTDLVALPDELGVWHFHDWTEQWRPYGVPPATIPTGISTYSNNLYAYTLKLAAHVQLTCAGRSALAEEYMCRANRIIDAVRLRCFDGNFFTDSLAANSDPNRDRSQHNQVWAVLSGALAGKNAQQLLRRSFDSPAAESLVQTSISMSFYTLRALSMVGGGLYEELFPKFWEPWSSQLALGLTTWEEDSVSQRSDCHAWGSAPIYEYMAEVIGVQPAKPGWEAITFKPRLSLYPKIQANVPFRNHDGTSLARVSWEPTSPDTVKVSLKLIGLKSTILVRVKLPSQPEMLLNSTDELTFTVQQTQ</sequence>
<protein>
    <submittedName>
        <fullName evidence="2">Six-hairpin glycosidase-like protein</fullName>
    </submittedName>
</protein>
<dbReference type="InterPro" id="IPR012341">
    <property type="entry name" value="6hp_glycosidase-like_sf"/>
</dbReference>
<evidence type="ECO:0000313" key="2">
    <source>
        <dbReference type="EMBL" id="KAH8701538.1"/>
    </source>
</evidence>
<dbReference type="Pfam" id="PF17389">
    <property type="entry name" value="Bac_rhamnosid6H"/>
    <property type="match status" value="1"/>
</dbReference>
<dbReference type="GO" id="GO:0016798">
    <property type="term" value="F:hydrolase activity, acting on glycosyl bonds"/>
    <property type="evidence" value="ECO:0007669"/>
    <property type="project" value="UniProtKB-KW"/>
</dbReference>
<dbReference type="GO" id="GO:0005975">
    <property type="term" value="P:carbohydrate metabolic process"/>
    <property type="evidence" value="ECO:0007669"/>
    <property type="project" value="InterPro"/>
</dbReference>
<dbReference type="Gene3D" id="2.60.120.260">
    <property type="entry name" value="Galactose-binding domain-like"/>
    <property type="match status" value="1"/>
</dbReference>
<dbReference type="PANTHER" id="PTHR34987">
    <property type="entry name" value="C, PUTATIVE (AFU_ORTHOLOGUE AFUA_3G02880)-RELATED"/>
    <property type="match status" value="1"/>
</dbReference>
<name>A0AAD4KXC2_9EURO</name>
<dbReference type="RefSeq" id="XP_046074914.1">
    <property type="nucleotide sequence ID" value="XM_046210797.1"/>
</dbReference>
<reference evidence="2" key="1">
    <citation type="submission" date="2021-12" db="EMBL/GenBank/DDBJ databases">
        <title>Convergent genome expansion in fungi linked to evolution of root-endophyte symbiosis.</title>
        <authorList>
            <consortium name="DOE Joint Genome Institute"/>
            <person name="Ke Y.-H."/>
            <person name="Bonito G."/>
            <person name="Liao H.-L."/>
            <person name="Looney B."/>
            <person name="Rojas-Flechas A."/>
            <person name="Nash J."/>
            <person name="Hameed K."/>
            <person name="Schadt C."/>
            <person name="Martin F."/>
            <person name="Crous P.W."/>
            <person name="Miettinen O."/>
            <person name="Magnuson J.K."/>
            <person name="Labbe J."/>
            <person name="Jacobson D."/>
            <person name="Doktycz M.J."/>
            <person name="Veneault-Fourrey C."/>
            <person name="Kuo A."/>
            <person name="Mondo S."/>
            <person name="Calhoun S."/>
            <person name="Riley R."/>
            <person name="Ohm R."/>
            <person name="LaButti K."/>
            <person name="Andreopoulos B."/>
            <person name="Pangilinan J."/>
            <person name="Nolan M."/>
            <person name="Tritt A."/>
            <person name="Clum A."/>
            <person name="Lipzen A."/>
            <person name="Daum C."/>
            <person name="Barry K."/>
            <person name="Grigoriev I.V."/>
            <person name="Vilgalys R."/>
        </authorList>
    </citation>
    <scope>NUCLEOTIDE SEQUENCE</scope>
    <source>
        <strain evidence="2">PMI_201</strain>
    </source>
</reference>
<keyword evidence="2" id="KW-0378">Hydrolase</keyword>
<organism evidence="2 3">
    <name type="scientific">Talaromyces proteolyticus</name>
    <dbReference type="NCBI Taxonomy" id="1131652"/>
    <lineage>
        <taxon>Eukaryota</taxon>
        <taxon>Fungi</taxon>
        <taxon>Dikarya</taxon>
        <taxon>Ascomycota</taxon>
        <taxon>Pezizomycotina</taxon>
        <taxon>Eurotiomycetes</taxon>
        <taxon>Eurotiomycetidae</taxon>
        <taxon>Eurotiales</taxon>
        <taxon>Trichocomaceae</taxon>
        <taxon>Talaromyces</taxon>
        <taxon>Talaromyces sect. Bacilispori</taxon>
    </lineage>
</organism>
<dbReference type="Gene3D" id="1.50.10.10">
    <property type="match status" value="1"/>
</dbReference>
<dbReference type="AlphaFoldDB" id="A0AAD4KXC2"/>
<dbReference type="GeneID" id="70241084"/>
<dbReference type="InterPro" id="IPR008928">
    <property type="entry name" value="6-hairpin_glycosidase_sf"/>
</dbReference>
<dbReference type="SUPFAM" id="SSF48208">
    <property type="entry name" value="Six-hairpin glycosidases"/>
    <property type="match status" value="1"/>
</dbReference>
<accession>A0AAD4KXC2</accession>
<dbReference type="EMBL" id="JAJTJA010000003">
    <property type="protein sequence ID" value="KAH8701538.1"/>
    <property type="molecule type" value="Genomic_DNA"/>
</dbReference>